<dbReference type="PANTHER" id="PTHR42711">
    <property type="entry name" value="ABC TRANSPORTER ATP-BINDING PROTEIN"/>
    <property type="match status" value="1"/>
</dbReference>
<keyword evidence="4 6" id="KW-0067">ATP-binding</keyword>
<evidence type="ECO:0000259" key="5">
    <source>
        <dbReference type="PROSITE" id="PS50893"/>
    </source>
</evidence>
<evidence type="ECO:0000256" key="3">
    <source>
        <dbReference type="ARBA" id="ARBA00022741"/>
    </source>
</evidence>
<dbReference type="PROSITE" id="PS00211">
    <property type="entry name" value="ABC_TRANSPORTER_1"/>
    <property type="match status" value="1"/>
</dbReference>
<evidence type="ECO:0000313" key="7">
    <source>
        <dbReference type="Proteomes" id="UP001208656"/>
    </source>
</evidence>
<protein>
    <submittedName>
        <fullName evidence="6">ATP-binding cassette domain-containing protein</fullName>
    </submittedName>
</protein>
<proteinExistence type="inferred from homology"/>
<dbReference type="PANTHER" id="PTHR42711:SF5">
    <property type="entry name" value="ABC TRANSPORTER ATP-BINDING PROTEIN NATA"/>
    <property type="match status" value="1"/>
</dbReference>
<dbReference type="EMBL" id="JAOUSE010000032">
    <property type="protein sequence ID" value="MCU9594895.1"/>
    <property type="molecule type" value="Genomic_DNA"/>
</dbReference>
<comment type="similarity">
    <text evidence="1">Belongs to the ABC transporter superfamily.</text>
</comment>
<dbReference type="InterPro" id="IPR017871">
    <property type="entry name" value="ABC_transporter-like_CS"/>
</dbReference>
<dbReference type="InterPro" id="IPR027417">
    <property type="entry name" value="P-loop_NTPase"/>
</dbReference>
<dbReference type="SUPFAM" id="SSF52540">
    <property type="entry name" value="P-loop containing nucleoside triphosphate hydrolases"/>
    <property type="match status" value="1"/>
</dbReference>
<keyword evidence="3" id="KW-0547">Nucleotide-binding</keyword>
<dbReference type="InterPro" id="IPR003593">
    <property type="entry name" value="AAA+_ATPase"/>
</dbReference>
<dbReference type="InterPro" id="IPR025302">
    <property type="entry name" value="DrrA1/2-like_C"/>
</dbReference>
<dbReference type="Pfam" id="PF13732">
    <property type="entry name" value="DrrA1-3_C"/>
    <property type="match status" value="1"/>
</dbReference>
<organism evidence="6 7">
    <name type="scientific">Pallidibacillus thermolactis</name>
    <dbReference type="NCBI Taxonomy" id="251051"/>
    <lineage>
        <taxon>Bacteria</taxon>
        <taxon>Bacillati</taxon>
        <taxon>Bacillota</taxon>
        <taxon>Bacilli</taxon>
        <taxon>Bacillales</taxon>
        <taxon>Bacillaceae</taxon>
        <taxon>Pallidibacillus</taxon>
    </lineage>
</organism>
<dbReference type="Proteomes" id="UP001208656">
    <property type="component" value="Unassembled WGS sequence"/>
</dbReference>
<dbReference type="InterPro" id="IPR003439">
    <property type="entry name" value="ABC_transporter-like_ATP-bd"/>
</dbReference>
<evidence type="ECO:0000256" key="4">
    <source>
        <dbReference type="ARBA" id="ARBA00022840"/>
    </source>
</evidence>
<evidence type="ECO:0000256" key="2">
    <source>
        <dbReference type="ARBA" id="ARBA00022448"/>
    </source>
</evidence>
<gene>
    <name evidence="6" type="ORF">OEV82_10645</name>
</gene>
<sequence>MNVLLSVEGLEKSFKDKKVLHGISFEVHSGEIMAILGPNGAGKSTTIRSIMGILMPDEGSVIFHNHKGKGIPRNKIGYLPEERGLYKDVRVMDILLYLAELKDYPLDKAKQRAMEYLKKLDLEGKEHVKMEELSKGMAQKVQFISSIIHEPELLILDEPFSGLDPVSQEVLKTEIRNLAKSGTAILLSSHQMNLVEEMCDRVFMIQRGHKVIYGTLEDVKKQYANFKCTIHGKNDISLLEKIPEVVRVEQTDDTSILYLTKDVEAPKWLKTLPDEIVINELTLDRVSLHEIFIDIATDKNLLKDSERQSLEEVGGTNA</sequence>
<comment type="caution">
    <text evidence="6">The sequence shown here is derived from an EMBL/GenBank/DDBJ whole genome shotgun (WGS) entry which is preliminary data.</text>
</comment>
<name>A0ABT2WGS1_9BACI</name>
<accession>A0ABT2WGS1</accession>
<keyword evidence="7" id="KW-1185">Reference proteome</keyword>
<reference evidence="6 7" key="1">
    <citation type="submission" date="2022-10" db="EMBL/GenBank/DDBJ databases">
        <title>Description of Fervidibacillus gen. nov. in the family Fervidibacillaceae fam. nov. with two species, Fervidibacillus albus sp. nov., and Fervidibacillus halotolerans sp. nov., isolated from tidal flat sediments.</title>
        <authorList>
            <person name="Kwon K.K."/>
            <person name="Yang S.-H."/>
        </authorList>
    </citation>
    <scope>NUCLEOTIDE SEQUENCE [LARGE SCALE GENOMIC DNA]</scope>
    <source>
        <strain evidence="6 7">DSM 23332</strain>
    </source>
</reference>
<dbReference type="Gene3D" id="3.40.50.300">
    <property type="entry name" value="P-loop containing nucleotide triphosphate hydrolases"/>
    <property type="match status" value="1"/>
</dbReference>
<dbReference type="Pfam" id="PF00005">
    <property type="entry name" value="ABC_tran"/>
    <property type="match status" value="1"/>
</dbReference>
<evidence type="ECO:0000313" key="6">
    <source>
        <dbReference type="EMBL" id="MCU9594895.1"/>
    </source>
</evidence>
<feature type="domain" description="ABC transporter" evidence="5">
    <location>
        <begin position="5"/>
        <end position="232"/>
    </location>
</feature>
<dbReference type="RefSeq" id="WP_173658468.1">
    <property type="nucleotide sequence ID" value="NZ_JAOUSE010000032.1"/>
</dbReference>
<keyword evidence="2" id="KW-0813">Transport</keyword>
<dbReference type="GO" id="GO:0005524">
    <property type="term" value="F:ATP binding"/>
    <property type="evidence" value="ECO:0007669"/>
    <property type="project" value="UniProtKB-KW"/>
</dbReference>
<dbReference type="PROSITE" id="PS50893">
    <property type="entry name" value="ABC_TRANSPORTER_2"/>
    <property type="match status" value="1"/>
</dbReference>
<evidence type="ECO:0000256" key="1">
    <source>
        <dbReference type="ARBA" id="ARBA00005417"/>
    </source>
</evidence>
<dbReference type="InterPro" id="IPR050763">
    <property type="entry name" value="ABC_transporter_ATP-binding"/>
</dbReference>
<dbReference type="SMART" id="SM00382">
    <property type="entry name" value="AAA"/>
    <property type="match status" value="1"/>
</dbReference>